<evidence type="ECO:0000259" key="2">
    <source>
        <dbReference type="Pfam" id="PF18962"/>
    </source>
</evidence>
<dbReference type="Gene3D" id="2.60.40.4070">
    <property type="match status" value="1"/>
</dbReference>
<dbReference type="SUPFAM" id="SSF49384">
    <property type="entry name" value="Carbohydrate-binding domain"/>
    <property type="match status" value="2"/>
</dbReference>
<dbReference type="GO" id="GO:0000272">
    <property type="term" value="P:polysaccharide catabolic process"/>
    <property type="evidence" value="ECO:0007669"/>
    <property type="project" value="InterPro"/>
</dbReference>
<dbReference type="InterPro" id="IPR008965">
    <property type="entry name" value="CBM2/CBM3_carb-bd_dom_sf"/>
</dbReference>
<evidence type="ECO:0000313" key="4">
    <source>
        <dbReference type="Proteomes" id="UP000523105"/>
    </source>
</evidence>
<dbReference type="InterPro" id="IPR026444">
    <property type="entry name" value="Secre_tail"/>
</dbReference>
<protein>
    <submittedName>
        <fullName evidence="3">T9SS type A sorting domain-containing protein</fullName>
    </submittedName>
</protein>
<feature type="domain" description="Secretion system C-terminal sorting" evidence="2">
    <location>
        <begin position="2313"/>
        <end position="2385"/>
    </location>
</feature>
<proteinExistence type="predicted"/>
<sequence>MNGLKHIVILLGFGVLFTQDPPVEFQFNQSTSQAFYYFETVAINGITAEADDWVGAFNGDICVGARQWDTSSCGNGVCDITVMGDDGWPEQSGYMQPGDIPTFKIYDTSEDNYYDAQPSGVINTNDGECGGVVPECMEWSINNFYSIDNLNGAISEPELFSFNQSTQQAFYFFDTATIGGESLDGDDWIGSFRNGYCSNPAATTEYICDILGEEWNPEEICVGARRWGDCGEGSCDVPAMGADGTEYTMGYMTVGVIPTFKIYDVSNDVYLDAIPSEDYPWATNGMFIIESLESACNPPLEIDECGECGGDNSTCADCAGVPNGDSWESDCGCVAADNSGDDCADCAGVPNGNNVEDNCGACDDESTNDCLQDCTGEWGGELVDDECGVCGGDNSSCSGCMDSYALNFDAGALVSDGSCEYPVYGCLDETALNYDPEATNSNGNCDYPPEVGIWFGNIDADAGSMEIYSSSDSDLDNISFSISGATITGATEGSVANNNFTLSGSMDPGSGLLTVLSFTDGGSEYCLSDGSATAAGYDSVNITLGGCSVLVGLEGGVVESETGGVDIPEGALSEIENIAVGDVTEELPEEVDNATGFEVEELVAFTPFDLVFEVPVEISVSSTSQFRDGEYLCYLEDANDTEWAVVDGANCTDGTCIADVMEFGIFATCVLVEDCNDDLGGFAYLDDCGECVGGNTGNVANYTMDECGLCDGPGYIEWYIDADGDNLGYGDGVPFCSDVVPDGYVPNNDDTEPYCATNDTDECGLCGGNGSEDGYDCDGNCTAGYDCNNICGGSDENDECGICAGDNSTCTDCNGDVNGGAYVDGCSDCVGGNTGIEACPLDCNGVDGGSAWNNACGECVDEEDASCVLGCDGNWSDDGNELENDDCGVCNGDNSTCSGCTDNSACNYSPDAIIEDSNCTYPDEEDYDCLGNCVIQVDCRGVCGGSAPVDACDICNGPGPSTWFGDSDGDGLGNPDVVEMSCVSPDGFVPNDDDEYPDCGANYFDCTGECGGDGIEDECGICEGDNSSCADECGVPSGDNSSCIDECGVINGDGYFDDCGMCDSDTSNDCECDYFDNCGVCNGDNTDCWFIDITTGIGSVGEIVDGLSRIGMHEAAADDFNAEDIPEYDCENCYKDELEMEFTNPSNWIDFYFPHPEWEEEIHDFIFNGSTNLRKDIRHLETFTLADLDNNSTIFINEKIYYIQQAWDIMIETDQNISSLPFGENFVKLDFNFENQIPNSDGFTKVFFYKEISGIGEMEEITTFGGSSDPTCFSDYCIKLDDYDLLSNFRIILGTDTVQPSATIVSPLPNEIFALEDDNFLIELEFDNPEMIDYLELFFEVNGEISNAISVNVVQFVNVPKNNYYEFLNDQITGDFIENVNIYIEIIDVAGSTVNDHPSGEYHNEMGPLTFSRNEITIDFETGWHLLAPPLEGQNILSDIFEEDASECTNNGCIFIETANSGTGFYVRNYGENPNFTFNGEVLSQFSSTLDQGWNLTGNPLVNSVDINSIIITYNNTDYNWPDAAKYGIISPTPIIYDNENGGHIGTSELSTAVGFWVHSSYDNVGISFIPSNPIQEVEPSNYWNLSLFAKENNAGANSDESIGSEIVIGIHENANNTIVYGEDQEIFPLSSITILEHYNELSINSNGSSLSRDIRSYHETSIIWDLEGESVQPFNIYQGVLFQWEFNGNNDPYDYFLNIGDGTPVNMKAVSSAVVSHNHFLEEMSITAELKAEYIGCTHPFADNYNQLPGGGLCEGGICLGGNQAEFCQILSLSLPETYSTNPDDEGQAIELPITLTNPQGLDIKGLQFVLEYDANFIQLNEVNLSDTLINYEYEIIYQNNTASFPAEFSVTVYFLGIIEDFSDENENGFWDEGEPYTDLNANGMYDNESFNGEGEILSLSGNGLSTTEGTTISFTSVQINESANSFGNECIVTIGIARFNISGELIYYKYGTPVSGSSIIIVETGNPSNNYGSNTNNEGNFIVESVIGNLFYEITLEKDEYGGYLDNYFDGLSAVDASRIARHAVDLFSFTEKQKLAANVNFDYRCKNNLGNWDDYFTNQFECEINSGYEWAPNIEAGDATKVAKYAAGIIEDLNNQCDPHWIFIDPDGDLMLDEESCELIPFAIDSLTSSINLDGFEGIRLGDVTGNWSAPLGRQNENYFLDNPMVEVEPDEIIKLPIYLPNKVEIEGIDLTIQYDPEVFSLIGYSNRNSILEESTYPTIINYYTPGIFKLVSYANSTPIYDNGLLGYIKFKVVSQTTSYSTISMVEMEVNEIPEGGFLIVDGIDSGNISRGFDFQISAVPEVFALNKNYPNPFNPSTNIQFELPIDGDVKIFIYDLKGSLIDELMNGYMEAGYHQIKWNGSRQASGMYFIQMIADNGNYIKMTKIMLVK</sequence>
<dbReference type="Pfam" id="PF00963">
    <property type="entry name" value="Cohesin"/>
    <property type="match status" value="1"/>
</dbReference>
<reference evidence="3 4" key="1">
    <citation type="journal article" date="2019" name="Environ. Microbiol.">
        <title>Genomics insights into ecotype formation of ammonia-oxidizing archaea in the deep ocean.</title>
        <authorList>
            <person name="Wang Y."/>
            <person name="Huang J.M."/>
            <person name="Cui G.J."/>
            <person name="Nunoura T."/>
            <person name="Takaki Y."/>
            <person name="Li W.L."/>
            <person name="Li J."/>
            <person name="Gao Z.M."/>
            <person name="Takai K."/>
            <person name="Zhang A.Q."/>
            <person name="Stepanauskas R."/>
        </authorList>
    </citation>
    <scope>NUCLEOTIDE SEQUENCE [LARGE SCALE GENOMIC DNA]</scope>
    <source>
        <strain evidence="3 4">L15b</strain>
    </source>
</reference>
<dbReference type="NCBIfam" id="TIGR04183">
    <property type="entry name" value="Por_Secre_tail"/>
    <property type="match status" value="1"/>
</dbReference>
<organism evidence="3 4">
    <name type="scientific">Marine Group I thaumarchaeote</name>
    <dbReference type="NCBI Taxonomy" id="2511932"/>
    <lineage>
        <taxon>Archaea</taxon>
        <taxon>Nitrososphaerota</taxon>
        <taxon>Marine Group I</taxon>
    </lineage>
</organism>
<comment type="caution">
    <text evidence="3">The sequence shown here is derived from an EMBL/GenBank/DDBJ whole genome shotgun (WGS) entry which is preliminary data.</text>
</comment>
<evidence type="ECO:0000259" key="1">
    <source>
        <dbReference type="Pfam" id="PF00963"/>
    </source>
</evidence>
<evidence type="ECO:0000313" key="3">
    <source>
        <dbReference type="EMBL" id="NWJ43757.1"/>
    </source>
</evidence>
<dbReference type="Proteomes" id="UP000523105">
    <property type="component" value="Unassembled WGS sequence"/>
</dbReference>
<feature type="domain" description="Cohesin" evidence="1">
    <location>
        <begin position="2169"/>
        <end position="2267"/>
    </location>
</feature>
<dbReference type="EMBL" id="JACASV010000051">
    <property type="protein sequence ID" value="NWJ43757.1"/>
    <property type="molecule type" value="Genomic_DNA"/>
</dbReference>
<dbReference type="InterPro" id="IPR002102">
    <property type="entry name" value="Cohesin_dom"/>
</dbReference>
<accession>A0A7K4MR71</accession>
<dbReference type="Gene3D" id="2.60.40.680">
    <property type="match status" value="2"/>
</dbReference>
<dbReference type="Pfam" id="PF18962">
    <property type="entry name" value="Por_Secre_tail"/>
    <property type="match status" value="1"/>
</dbReference>
<dbReference type="GO" id="GO:0030246">
    <property type="term" value="F:carbohydrate binding"/>
    <property type="evidence" value="ECO:0007669"/>
    <property type="project" value="InterPro"/>
</dbReference>
<name>A0A7K4MR71_9ARCH</name>
<gene>
    <name evidence="3" type="ORF">HX837_06100</name>
</gene>